<evidence type="ECO:0000256" key="1">
    <source>
        <dbReference type="ARBA" id="ARBA00022614"/>
    </source>
</evidence>
<evidence type="ECO:0000256" key="2">
    <source>
        <dbReference type="ARBA" id="ARBA00022737"/>
    </source>
</evidence>
<dbReference type="InterPro" id="IPR003591">
    <property type="entry name" value="Leu-rich_rpt_typical-subtyp"/>
</dbReference>
<dbReference type="Pfam" id="PF13855">
    <property type="entry name" value="LRR_8"/>
    <property type="match status" value="1"/>
</dbReference>
<dbReference type="SUPFAM" id="SSF52058">
    <property type="entry name" value="L domain-like"/>
    <property type="match status" value="1"/>
</dbReference>
<dbReference type="AlphaFoldDB" id="A0AAD1VLH5"/>
<name>A0AAD1VLH5_PELCU</name>
<keyword evidence="1" id="KW-0433">Leucine-rich repeat</keyword>
<evidence type="ECO:0000313" key="5">
    <source>
        <dbReference type="Proteomes" id="UP001295444"/>
    </source>
</evidence>
<dbReference type="PANTHER" id="PTHR48051">
    <property type="match status" value="1"/>
</dbReference>
<organism evidence="4 5">
    <name type="scientific">Pelobates cultripes</name>
    <name type="common">Western spadefoot toad</name>
    <dbReference type="NCBI Taxonomy" id="61616"/>
    <lineage>
        <taxon>Eukaryota</taxon>
        <taxon>Metazoa</taxon>
        <taxon>Chordata</taxon>
        <taxon>Craniata</taxon>
        <taxon>Vertebrata</taxon>
        <taxon>Euteleostomi</taxon>
        <taxon>Amphibia</taxon>
        <taxon>Batrachia</taxon>
        <taxon>Anura</taxon>
        <taxon>Pelobatoidea</taxon>
        <taxon>Pelobatidae</taxon>
        <taxon>Pelobates</taxon>
    </lineage>
</organism>
<dbReference type="InterPro" id="IPR001611">
    <property type="entry name" value="Leu-rich_rpt"/>
</dbReference>
<reference evidence="4" key="1">
    <citation type="submission" date="2022-03" db="EMBL/GenBank/DDBJ databases">
        <authorList>
            <person name="Alioto T."/>
            <person name="Alioto T."/>
            <person name="Gomez Garrido J."/>
        </authorList>
    </citation>
    <scope>NUCLEOTIDE SEQUENCE</scope>
</reference>
<dbReference type="Gene3D" id="3.80.10.10">
    <property type="entry name" value="Ribonuclease Inhibitor"/>
    <property type="match status" value="1"/>
</dbReference>
<dbReference type="Pfam" id="PF00560">
    <property type="entry name" value="LRR_1"/>
    <property type="match status" value="1"/>
</dbReference>
<protein>
    <submittedName>
        <fullName evidence="4">Leucine-rich repeat-containing 63 isoform X1</fullName>
    </submittedName>
</protein>
<dbReference type="InterPro" id="IPR050216">
    <property type="entry name" value="LRR_domain-containing"/>
</dbReference>
<dbReference type="EMBL" id="OW240912">
    <property type="protein sequence ID" value="CAH2224060.1"/>
    <property type="molecule type" value="Genomic_DNA"/>
</dbReference>
<sequence length="509" mass="58248">MEAPCLSIKGGEEPPKLLRKPLPPKILPALDAKKPTTFKHKECIPILPAPTPFGSRTNSAEEHVHWNKSRVHQEHSYSPLYLAQDEEQRSSGPADFPSKKSHWKSLIRVHPHSNDDPRFEPPPPEFTLNDLIARSYHYSTDLTDTLHKTTLSRQHYSNIELFIASLQNRKQNKVHNVVLPVSNLPEKSKRIPWQQQILERQQEMLRMGGTRSLEYTGKEKASHNNSQTMDSDSEHDNKVLITHCNLAILECMVHGGHALSLKAYFISKLPDLTPLYGTLLYLNLSFNELRCFPREVYNLENLEVLKLRNNPIQEIPSGIQNLKKLRTFIISFCLLSSLPIGLFVLPYIQVLDVSYNSISSIPNDICNLRVLEFLNIEGNKLPALPCGALKLQLKYLRVGNNAMHPLFWRENTHIEPQRLADLAALTFSKNGTEKYSAVIPEEVKQTLQNFKVCDCCRGPLYGQGLCFIRPCEKIFGIRKLPFMFRSCSVSCYETFMHQTESLDEHLYES</sequence>
<gene>
    <name evidence="4" type="ORF">PECUL_23A052456</name>
</gene>
<feature type="region of interest" description="Disordered" evidence="3">
    <location>
        <begin position="1"/>
        <end position="23"/>
    </location>
</feature>
<evidence type="ECO:0000256" key="3">
    <source>
        <dbReference type="SAM" id="MobiDB-lite"/>
    </source>
</evidence>
<dbReference type="Proteomes" id="UP001295444">
    <property type="component" value="Chromosome 01"/>
</dbReference>
<evidence type="ECO:0000313" key="4">
    <source>
        <dbReference type="EMBL" id="CAH2224060.1"/>
    </source>
</evidence>
<keyword evidence="2" id="KW-0677">Repeat</keyword>
<proteinExistence type="predicted"/>
<dbReference type="PROSITE" id="PS51450">
    <property type="entry name" value="LRR"/>
    <property type="match status" value="1"/>
</dbReference>
<keyword evidence="5" id="KW-1185">Reference proteome</keyword>
<dbReference type="InterPro" id="IPR032675">
    <property type="entry name" value="LRR_dom_sf"/>
</dbReference>
<dbReference type="PANTHER" id="PTHR48051:SF46">
    <property type="entry name" value="LEUCINE RICH REPEAT-CONTAINING DOMAIN PROTEIN"/>
    <property type="match status" value="1"/>
</dbReference>
<dbReference type="SMART" id="SM00369">
    <property type="entry name" value="LRR_TYP"/>
    <property type="match status" value="3"/>
</dbReference>
<dbReference type="GO" id="GO:0005737">
    <property type="term" value="C:cytoplasm"/>
    <property type="evidence" value="ECO:0007669"/>
    <property type="project" value="TreeGrafter"/>
</dbReference>
<accession>A0AAD1VLH5</accession>